<organism evidence="1 2">
    <name type="scientific">Rubus argutus</name>
    <name type="common">Southern blackberry</name>
    <dbReference type="NCBI Taxonomy" id="59490"/>
    <lineage>
        <taxon>Eukaryota</taxon>
        <taxon>Viridiplantae</taxon>
        <taxon>Streptophyta</taxon>
        <taxon>Embryophyta</taxon>
        <taxon>Tracheophyta</taxon>
        <taxon>Spermatophyta</taxon>
        <taxon>Magnoliopsida</taxon>
        <taxon>eudicotyledons</taxon>
        <taxon>Gunneridae</taxon>
        <taxon>Pentapetalae</taxon>
        <taxon>rosids</taxon>
        <taxon>fabids</taxon>
        <taxon>Rosales</taxon>
        <taxon>Rosaceae</taxon>
        <taxon>Rosoideae</taxon>
        <taxon>Rosoideae incertae sedis</taxon>
        <taxon>Rubus</taxon>
    </lineage>
</organism>
<evidence type="ECO:0000313" key="1">
    <source>
        <dbReference type="EMBL" id="KAK9932643.1"/>
    </source>
</evidence>
<gene>
    <name evidence="1" type="ORF">M0R45_019869</name>
</gene>
<dbReference type="AlphaFoldDB" id="A0AAW1X8C2"/>
<name>A0AAW1X8C2_RUBAR</name>
<protein>
    <submittedName>
        <fullName evidence="1">Uncharacterized protein</fullName>
    </submittedName>
</protein>
<reference evidence="1 2" key="1">
    <citation type="journal article" date="2023" name="G3 (Bethesda)">
        <title>A chromosome-length genome assembly and annotation of blackberry (Rubus argutus, cv. 'Hillquist').</title>
        <authorList>
            <person name="Bruna T."/>
            <person name="Aryal R."/>
            <person name="Dudchenko O."/>
            <person name="Sargent D.J."/>
            <person name="Mead D."/>
            <person name="Buti M."/>
            <person name="Cavallini A."/>
            <person name="Hytonen T."/>
            <person name="Andres J."/>
            <person name="Pham M."/>
            <person name="Weisz D."/>
            <person name="Mascagni F."/>
            <person name="Usai G."/>
            <person name="Natali L."/>
            <person name="Bassil N."/>
            <person name="Fernandez G.E."/>
            <person name="Lomsadze A."/>
            <person name="Armour M."/>
            <person name="Olukolu B."/>
            <person name="Poorten T."/>
            <person name="Britton C."/>
            <person name="Davik J."/>
            <person name="Ashrafi H."/>
            <person name="Aiden E.L."/>
            <person name="Borodovsky M."/>
            <person name="Worthington M."/>
        </authorList>
    </citation>
    <scope>NUCLEOTIDE SEQUENCE [LARGE SCALE GENOMIC DNA]</scope>
    <source>
        <strain evidence="1">PI 553951</strain>
    </source>
</reference>
<dbReference type="EMBL" id="JBEDUW010000004">
    <property type="protein sequence ID" value="KAK9932643.1"/>
    <property type="molecule type" value="Genomic_DNA"/>
</dbReference>
<proteinExistence type="predicted"/>
<sequence>MGGGDIPRSGLNDELRSPLSLLMSLKVIPGAAYEEIDVARNRAGHGGDVEMERTTAEAVQRTTDNATVSWATMLGATMSKWAEHERDADDVMRWLSGIDDGSG</sequence>
<comment type="caution">
    <text evidence="1">The sequence shown here is derived from an EMBL/GenBank/DDBJ whole genome shotgun (WGS) entry which is preliminary data.</text>
</comment>
<evidence type="ECO:0000313" key="2">
    <source>
        <dbReference type="Proteomes" id="UP001457282"/>
    </source>
</evidence>
<dbReference type="Proteomes" id="UP001457282">
    <property type="component" value="Unassembled WGS sequence"/>
</dbReference>
<accession>A0AAW1X8C2</accession>
<keyword evidence="2" id="KW-1185">Reference proteome</keyword>